<keyword evidence="1" id="KW-0472">Membrane</keyword>
<feature type="transmembrane region" description="Helical" evidence="1">
    <location>
        <begin position="6"/>
        <end position="31"/>
    </location>
</feature>
<gene>
    <name evidence="2" type="ORF">TTHERM_000243879</name>
</gene>
<keyword evidence="1" id="KW-1133">Transmembrane helix</keyword>
<dbReference type="KEGG" id="tet:TTHERM_000243879"/>
<keyword evidence="3" id="KW-1185">Reference proteome</keyword>
<protein>
    <submittedName>
        <fullName evidence="2">Transmembrane protein, putative</fullName>
    </submittedName>
</protein>
<dbReference type="InParanoid" id="W7XDV7"/>
<reference evidence="3" key="1">
    <citation type="journal article" date="2006" name="PLoS Biol.">
        <title>Macronuclear genome sequence of the ciliate Tetrahymena thermophila, a model eukaryote.</title>
        <authorList>
            <person name="Eisen J.A."/>
            <person name="Coyne R.S."/>
            <person name="Wu M."/>
            <person name="Wu D."/>
            <person name="Thiagarajan M."/>
            <person name="Wortman J.R."/>
            <person name="Badger J.H."/>
            <person name="Ren Q."/>
            <person name="Amedeo P."/>
            <person name="Jones K.M."/>
            <person name="Tallon L.J."/>
            <person name="Delcher A.L."/>
            <person name="Salzberg S.L."/>
            <person name="Silva J.C."/>
            <person name="Haas B.J."/>
            <person name="Majoros W.H."/>
            <person name="Farzad M."/>
            <person name="Carlton J.M."/>
            <person name="Smith R.K. Jr."/>
            <person name="Garg J."/>
            <person name="Pearlman R.E."/>
            <person name="Karrer K.M."/>
            <person name="Sun L."/>
            <person name="Manning G."/>
            <person name="Elde N.C."/>
            <person name="Turkewitz A.P."/>
            <person name="Asai D.J."/>
            <person name="Wilkes D.E."/>
            <person name="Wang Y."/>
            <person name="Cai H."/>
            <person name="Collins K."/>
            <person name="Stewart B.A."/>
            <person name="Lee S.R."/>
            <person name="Wilamowska K."/>
            <person name="Weinberg Z."/>
            <person name="Ruzzo W.L."/>
            <person name="Wloga D."/>
            <person name="Gaertig J."/>
            <person name="Frankel J."/>
            <person name="Tsao C.-C."/>
            <person name="Gorovsky M.A."/>
            <person name="Keeling P.J."/>
            <person name="Waller R.F."/>
            <person name="Patron N.J."/>
            <person name="Cherry J.M."/>
            <person name="Stover N.A."/>
            <person name="Krieger C.J."/>
            <person name="del Toro C."/>
            <person name="Ryder H.F."/>
            <person name="Williamson S.C."/>
            <person name="Barbeau R.A."/>
            <person name="Hamilton E.P."/>
            <person name="Orias E."/>
        </authorList>
    </citation>
    <scope>NUCLEOTIDE SEQUENCE [LARGE SCALE GENOMIC DNA]</scope>
    <source>
        <strain evidence="3">SB210</strain>
    </source>
</reference>
<organism evidence="2 3">
    <name type="scientific">Tetrahymena thermophila (strain SB210)</name>
    <dbReference type="NCBI Taxonomy" id="312017"/>
    <lineage>
        <taxon>Eukaryota</taxon>
        <taxon>Sar</taxon>
        <taxon>Alveolata</taxon>
        <taxon>Ciliophora</taxon>
        <taxon>Intramacronucleata</taxon>
        <taxon>Oligohymenophorea</taxon>
        <taxon>Hymenostomatida</taxon>
        <taxon>Tetrahymenina</taxon>
        <taxon>Tetrahymenidae</taxon>
        <taxon>Tetrahymena</taxon>
    </lineage>
</organism>
<name>W7XDV7_TETTS</name>
<accession>W7XDV7</accession>
<dbReference type="EMBL" id="GG662474">
    <property type="protein sequence ID" value="EWS72061.1"/>
    <property type="molecule type" value="Genomic_DNA"/>
</dbReference>
<dbReference type="RefSeq" id="XP_012655372.1">
    <property type="nucleotide sequence ID" value="XM_012799918.1"/>
</dbReference>
<proteinExistence type="predicted"/>
<evidence type="ECO:0000313" key="2">
    <source>
        <dbReference type="EMBL" id="EWS72061.1"/>
    </source>
</evidence>
<dbReference type="Proteomes" id="UP000009168">
    <property type="component" value="Unassembled WGS sequence"/>
</dbReference>
<evidence type="ECO:0000313" key="3">
    <source>
        <dbReference type="Proteomes" id="UP000009168"/>
    </source>
</evidence>
<sequence>MIIYLQILNIFIFCFQYFLLSYSLFYFQYIINNLLYQMRRLQISVQYFSFIFLQPLTQIEPWEVAIQEKRLNKWIDLANQLILKIQIIITTRVNQIQLVLQALNLGMLLENLFLAIKNHIQKCLIFLIQDFYFTFFL</sequence>
<dbReference type="AlphaFoldDB" id="W7XDV7"/>
<keyword evidence="1 2" id="KW-0812">Transmembrane</keyword>
<dbReference type="GeneID" id="24437985"/>
<evidence type="ECO:0000256" key="1">
    <source>
        <dbReference type="SAM" id="Phobius"/>
    </source>
</evidence>